<dbReference type="EMBL" id="VOIH02000003">
    <property type="protein sequence ID" value="KAF3450666.1"/>
    <property type="molecule type" value="Genomic_DNA"/>
</dbReference>
<dbReference type="FunFam" id="3.30.70.330:FF:000651">
    <property type="entry name" value="Poly(A) binding protein cytoplasmic 1 like"/>
    <property type="match status" value="1"/>
</dbReference>
<reference evidence="12" key="1">
    <citation type="submission" date="2020-03" db="EMBL/GenBank/DDBJ databases">
        <title>A high-quality chromosome-level genome assembly of a woody plant with both climbing and erect habits, Rhamnella rubrinervis.</title>
        <authorList>
            <person name="Lu Z."/>
            <person name="Yang Y."/>
            <person name="Zhu X."/>
            <person name="Sun Y."/>
        </authorList>
    </citation>
    <scope>NUCLEOTIDE SEQUENCE</scope>
    <source>
        <strain evidence="12">BYM</strain>
        <tissue evidence="12">Leaf</tissue>
    </source>
</reference>
<evidence type="ECO:0000313" key="13">
    <source>
        <dbReference type="Proteomes" id="UP000796880"/>
    </source>
</evidence>
<evidence type="ECO:0000256" key="1">
    <source>
        <dbReference type="ARBA" id="ARBA00004123"/>
    </source>
</evidence>
<dbReference type="PANTHER" id="PTHR24012">
    <property type="entry name" value="RNA BINDING PROTEIN"/>
    <property type="match status" value="1"/>
</dbReference>
<evidence type="ECO:0000256" key="6">
    <source>
        <dbReference type="ARBA" id="ARBA00022884"/>
    </source>
</evidence>
<feature type="domain" description="RRM" evidence="11">
    <location>
        <begin position="201"/>
        <end position="278"/>
    </location>
</feature>
<feature type="domain" description="RRM" evidence="11">
    <location>
        <begin position="304"/>
        <end position="382"/>
    </location>
</feature>
<dbReference type="InterPro" id="IPR035979">
    <property type="entry name" value="RBD_domain_sf"/>
</dbReference>
<evidence type="ECO:0000256" key="2">
    <source>
        <dbReference type="ARBA" id="ARBA00004496"/>
    </source>
</evidence>
<dbReference type="SMART" id="SM00360">
    <property type="entry name" value="RRM"/>
    <property type="match status" value="4"/>
</dbReference>
<comment type="function">
    <text evidence="8">Binds the poly(A) tail of mRNA. Appears to be an important mediator of the multiple roles of the poly(A) tail in mRNA biogenesis, stability and translation.</text>
</comment>
<evidence type="ECO:0000256" key="8">
    <source>
        <dbReference type="ARBA" id="ARBA00054110"/>
    </source>
</evidence>
<keyword evidence="7" id="KW-0539">Nucleus</keyword>
<dbReference type="Proteomes" id="UP000796880">
    <property type="component" value="Unassembled WGS sequence"/>
</dbReference>
<accession>A0A8K0MLK3</accession>
<dbReference type="AlphaFoldDB" id="A0A8K0MLK3"/>
<keyword evidence="4" id="KW-0963">Cytoplasm</keyword>
<dbReference type="SUPFAM" id="SSF54928">
    <property type="entry name" value="RNA-binding domain, RBD"/>
    <property type="match status" value="3"/>
</dbReference>
<dbReference type="Pfam" id="PF00076">
    <property type="entry name" value="RRM_1"/>
    <property type="match status" value="4"/>
</dbReference>
<dbReference type="FunFam" id="3.30.70.330:FF:000500">
    <property type="entry name" value="Polyadenylate-binding protein"/>
    <property type="match status" value="1"/>
</dbReference>
<evidence type="ECO:0000256" key="10">
    <source>
        <dbReference type="SAM" id="MobiDB-lite"/>
    </source>
</evidence>
<evidence type="ECO:0000259" key="11">
    <source>
        <dbReference type="PROSITE" id="PS50102"/>
    </source>
</evidence>
<dbReference type="InterPro" id="IPR012677">
    <property type="entry name" value="Nucleotide-bd_a/b_plait_sf"/>
</dbReference>
<dbReference type="OrthoDB" id="19742at2759"/>
<evidence type="ECO:0000256" key="3">
    <source>
        <dbReference type="ARBA" id="ARBA00008557"/>
    </source>
</evidence>
<comment type="subcellular location">
    <subcellularLocation>
        <location evidence="2">Cytoplasm</location>
    </subcellularLocation>
    <subcellularLocation>
        <location evidence="1">Nucleus</location>
    </subcellularLocation>
</comment>
<dbReference type="InterPro" id="IPR000504">
    <property type="entry name" value="RRM_dom"/>
</dbReference>
<dbReference type="Gene3D" id="3.30.70.330">
    <property type="match status" value="4"/>
</dbReference>
<gene>
    <name evidence="12" type="ORF">FNV43_RR06755</name>
</gene>
<name>A0A8K0MLK3_9ROSA</name>
<feature type="domain" description="RRM" evidence="11">
    <location>
        <begin position="111"/>
        <end position="187"/>
    </location>
</feature>
<evidence type="ECO:0000313" key="12">
    <source>
        <dbReference type="EMBL" id="KAF3450666.1"/>
    </source>
</evidence>
<proteinExistence type="inferred from homology"/>
<dbReference type="GO" id="GO:0005634">
    <property type="term" value="C:nucleus"/>
    <property type="evidence" value="ECO:0007669"/>
    <property type="project" value="UniProtKB-SubCell"/>
</dbReference>
<feature type="region of interest" description="Disordered" evidence="10">
    <location>
        <begin position="1"/>
        <end position="22"/>
    </location>
</feature>
<keyword evidence="5" id="KW-0677">Repeat</keyword>
<dbReference type="GO" id="GO:0005737">
    <property type="term" value="C:cytoplasm"/>
    <property type="evidence" value="ECO:0007669"/>
    <property type="project" value="UniProtKB-SubCell"/>
</dbReference>
<sequence>MAAELAVPPPSKAATPDDSPAKTSLYVGDLDTQVTERDLLEMFHYFGPLASVRLCRDSRSGKSLCYGYVNFFSNSHASKALDIMNHAEVKGKLIRIMWSQRNPLPRKTGIGNLFVKNLDPSITSSLLQSIFCEFGTILSCKVAEENGKSKGFGFVQFDSEECAMAARGALHDRVVKGKKLYVSKFVKKSKRTTGHEEPTFTNLYVKNIAEDVTEDLLRDKFSRFGKVCSLAIMKNDKGRSKGFGFVNFELPEEAKKAVEVLNGSRLGSNLLFVGRAQKKAEREDLLKHEHEKNFNYCIQKFKASNLYVKNLDISVDESKLQKHFSVCGGKIISVRVMRDQNGISRRFGFVCFSTPEEAKRAIDSLNGTILEGRYLYLAFAQSKEERHRGMLNSPISPVHYNFTPYSTLYPLVCCAKRPEIERQTQRSITNTQNLRGSAIAYVHGRQSVYFQREVCREFTKQEL</sequence>
<keyword evidence="6 9" id="KW-0694">RNA-binding</keyword>
<keyword evidence="13" id="KW-1185">Reference proteome</keyword>
<evidence type="ECO:0000256" key="4">
    <source>
        <dbReference type="ARBA" id="ARBA00022490"/>
    </source>
</evidence>
<dbReference type="GO" id="GO:0003723">
    <property type="term" value="F:RNA binding"/>
    <property type="evidence" value="ECO:0007669"/>
    <property type="project" value="UniProtKB-UniRule"/>
</dbReference>
<dbReference type="PROSITE" id="PS50102">
    <property type="entry name" value="RRM"/>
    <property type="match status" value="4"/>
</dbReference>
<protein>
    <recommendedName>
        <fullName evidence="11">RRM domain-containing protein</fullName>
    </recommendedName>
</protein>
<feature type="domain" description="RRM" evidence="11">
    <location>
        <begin position="23"/>
        <end position="101"/>
    </location>
</feature>
<comment type="caution">
    <text evidence="12">The sequence shown here is derived from an EMBL/GenBank/DDBJ whole genome shotgun (WGS) entry which is preliminary data.</text>
</comment>
<evidence type="ECO:0000256" key="5">
    <source>
        <dbReference type="ARBA" id="ARBA00022737"/>
    </source>
</evidence>
<evidence type="ECO:0000256" key="7">
    <source>
        <dbReference type="ARBA" id="ARBA00023242"/>
    </source>
</evidence>
<organism evidence="12 13">
    <name type="scientific">Rhamnella rubrinervis</name>
    <dbReference type="NCBI Taxonomy" id="2594499"/>
    <lineage>
        <taxon>Eukaryota</taxon>
        <taxon>Viridiplantae</taxon>
        <taxon>Streptophyta</taxon>
        <taxon>Embryophyta</taxon>
        <taxon>Tracheophyta</taxon>
        <taxon>Spermatophyta</taxon>
        <taxon>Magnoliopsida</taxon>
        <taxon>eudicotyledons</taxon>
        <taxon>Gunneridae</taxon>
        <taxon>Pentapetalae</taxon>
        <taxon>rosids</taxon>
        <taxon>fabids</taxon>
        <taxon>Rosales</taxon>
        <taxon>Rhamnaceae</taxon>
        <taxon>rhamnoid group</taxon>
        <taxon>Rhamneae</taxon>
        <taxon>Rhamnella</taxon>
    </lineage>
</organism>
<evidence type="ECO:0000256" key="9">
    <source>
        <dbReference type="PROSITE-ProRule" id="PRU00176"/>
    </source>
</evidence>
<comment type="similarity">
    <text evidence="3">Belongs to the polyadenylate-binding protein type-1 family.</text>
</comment>